<name>A0AAV9WSK6_9PEZI</name>
<protein>
    <recommendedName>
        <fullName evidence="2">T6SS Phospholipase effector Tle1-like catalytic domain-containing protein</fullName>
    </recommendedName>
</protein>
<reference evidence="3 4" key="1">
    <citation type="submission" date="2019-10" db="EMBL/GenBank/DDBJ databases">
        <authorList>
            <person name="Palmer J.M."/>
        </authorList>
    </citation>
    <scope>NUCLEOTIDE SEQUENCE [LARGE SCALE GENOMIC DNA]</scope>
    <source>
        <strain evidence="3 4">TWF694</strain>
    </source>
</reference>
<proteinExistence type="predicted"/>
<dbReference type="AlphaFoldDB" id="A0AAV9WSK6"/>
<organism evidence="3 4">
    <name type="scientific">Orbilia ellipsospora</name>
    <dbReference type="NCBI Taxonomy" id="2528407"/>
    <lineage>
        <taxon>Eukaryota</taxon>
        <taxon>Fungi</taxon>
        <taxon>Dikarya</taxon>
        <taxon>Ascomycota</taxon>
        <taxon>Pezizomycotina</taxon>
        <taxon>Orbiliomycetes</taxon>
        <taxon>Orbiliales</taxon>
        <taxon>Orbiliaceae</taxon>
        <taxon>Orbilia</taxon>
    </lineage>
</organism>
<evidence type="ECO:0000313" key="3">
    <source>
        <dbReference type="EMBL" id="KAK6524001.1"/>
    </source>
</evidence>
<gene>
    <name evidence="3" type="ORF">TWF694_005669</name>
</gene>
<dbReference type="PANTHER" id="PTHR33840:SF1">
    <property type="entry name" value="TLE1 PHOSPHOLIPASE DOMAIN-CONTAINING PROTEIN"/>
    <property type="match status" value="1"/>
</dbReference>
<dbReference type="PANTHER" id="PTHR33840">
    <property type="match status" value="1"/>
</dbReference>
<feature type="compositionally biased region" description="Basic and acidic residues" evidence="1">
    <location>
        <begin position="14"/>
        <end position="23"/>
    </location>
</feature>
<keyword evidence="4" id="KW-1185">Reference proteome</keyword>
<dbReference type="EMBL" id="JAVHJO010000018">
    <property type="protein sequence ID" value="KAK6524001.1"/>
    <property type="molecule type" value="Genomic_DNA"/>
</dbReference>
<feature type="region of interest" description="Disordered" evidence="1">
    <location>
        <begin position="1"/>
        <end position="23"/>
    </location>
</feature>
<dbReference type="Proteomes" id="UP001365542">
    <property type="component" value="Unassembled WGS sequence"/>
</dbReference>
<sequence>MGTPQQNTSGESSKSGHVENKKVSRAEGTLKKRIFICCDGTWQNAVGASKPLTNVARLARSVKPEINGGVTQLVYYASGIGASHRNKPKIKSKGKSKANNTEDESIFLRLFGVGRRCHLGWSGRGLVSGILDAYYFICHNYNFSEEGESVTGGINEIILVGFSRGAYTVRCLASFISAVGLLKRGALHFTRPMLWAWVSGTDLRAMKQVFKNNQQLQEVKVKICAEWDCVSSVSQDNIRRVLSEVPANLEYALHAISLHENRRYFEPVLWPKPKVSDNSPPSSGCRVEQCIFAGKHGDVGGGNADPGLATVSLLWMVSKISLYCGHETSHDMFDQDILFNFIGPAIVKSKVPLKGPSFQWDKMTLHVATKGKINDSNSVSHLLRRIPREKALFKNDTNRESVSLHFSVGVLFSEFSKSHMRVLRYYKPQEDPEKHWKRKEAKTKLCDSINVNLITIAERELLHNWHSRAQKRPAWSSETIDVDVAYFDCRLLSRNEDLVAQEPRGGELSASCLIETLVRSPDFCSSDSTESFETGEHVTQGKKAAQQLAEDYPSSLLLVNGRDGDREE</sequence>
<dbReference type="Pfam" id="PF09994">
    <property type="entry name" value="T6SS_Tle1-like_cat"/>
    <property type="match status" value="1"/>
</dbReference>
<evidence type="ECO:0000259" key="2">
    <source>
        <dbReference type="Pfam" id="PF09994"/>
    </source>
</evidence>
<dbReference type="InterPro" id="IPR018712">
    <property type="entry name" value="Tle1-like_cat"/>
</dbReference>
<feature type="domain" description="T6SS Phospholipase effector Tle1-like catalytic" evidence="2">
    <location>
        <begin position="32"/>
        <end position="318"/>
    </location>
</feature>
<evidence type="ECO:0000256" key="1">
    <source>
        <dbReference type="SAM" id="MobiDB-lite"/>
    </source>
</evidence>
<feature type="compositionally biased region" description="Polar residues" evidence="1">
    <location>
        <begin position="1"/>
        <end position="13"/>
    </location>
</feature>
<accession>A0AAV9WSK6</accession>
<comment type="caution">
    <text evidence="3">The sequence shown here is derived from an EMBL/GenBank/DDBJ whole genome shotgun (WGS) entry which is preliminary data.</text>
</comment>
<evidence type="ECO:0000313" key="4">
    <source>
        <dbReference type="Proteomes" id="UP001365542"/>
    </source>
</evidence>